<accession>A0AB39SJU4</accession>
<evidence type="ECO:0000313" key="3">
    <source>
        <dbReference type="EMBL" id="XDQ67952.1"/>
    </source>
</evidence>
<dbReference type="InterPro" id="IPR002372">
    <property type="entry name" value="PQQ_rpt_dom"/>
</dbReference>
<dbReference type="AlphaFoldDB" id="A0AB39SJU4"/>
<evidence type="ECO:0000256" key="1">
    <source>
        <dbReference type="SAM" id="Phobius"/>
    </source>
</evidence>
<feature type="transmembrane region" description="Helical" evidence="1">
    <location>
        <begin position="28"/>
        <end position="50"/>
    </location>
</feature>
<name>A0AB39SJU4_9ACTN</name>
<dbReference type="SUPFAM" id="SSF50998">
    <property type="entry name" value="Quinoprotein alcohol dehydrogenase-like"/>
    <property type="match status" value="1"/>
</dbReference>
<feature type="domain" description="Pyrrolo-quinoline quinone repeat" evidence="2">
    <location>
        <begin position="115"/>
        <end position="240"/>
    </location>
</feature>
<dbReference type="RefSeq" id="WP_369264789.1">
    <property type="nucleotide sequence ID" value="NZ_CP163440.1"/>
</dbReference>
<dbReference type="Gene3D" id="2.40.10.480">
    <property type="match status" value="1"/>
</dbReference>
<keyword evidence="1" id="KW-0472">Membrane</keyword>
<dbReference type="PANTHER" id="PTHR34512">
    <property type="entry name" value="CELL SURFACE PROTEIN"/>
    <property type="match status" value="1"/>
</dbReference>
<sequence>MSFGPPPSPYTQSALAADTDRRRRRTRLIGAVAAVLVVVLCVGGWLLMYGTGDKTPANSKATAAPQAPDDIRETVEKLPSTPEGELAVGWMEENLEKTTDVNPRYAPGTWATGKIFAKGIADEVMGFKVDRYGGDKAWTLKLGGHICATTKHVTADGRTAVVVQPPKPKGSPTEGVCDEVVFFDIDTGKKLWQSKMPEAASAFVTNTNLTMTRGTVAVAWDQGSVAYDMKDGKQLWKSTTVSRCEDHGFAGGRALLALARCGSLPDVTYEVQKLDPRTGKAKWTYKVGKGITTVYLPSSDPPVLAVGAGDTTVTDLITLDADGKHSATISLHGESYDPMCGVRYSSTSRFGVVENCDAMVVGRTEIFVASKVGSENGQEANWIVGFDVATGKTLRKFNGREGQPIYPLRTSGDQLLVYRATRDDIGPAAVISLDPRTGKETPFLLFRLPDDNSSDRQFGDPDKSDIIVEQGRVYFAKRELVADFKYPEDPVRAFLGIASSAATRSAK</sequence>
<dbReference type="EMBL" id="CP163440">
    <property type="protein sequence ID" value="XDQ67952.1"/>
    <property type="molecule type" value="Genomic_DNA"/>
</dbReference>
<protein>
    <submittedName>
        <fullName evidence="3">PQQ-binding-like beta-propeller repeat protein</fullName>
    </submittedName>
</protein>
<feature type="domain" description="Pyrrolo-quinoline quinone repeat" evidence="2">
    <location>
        <begin position="270"/>
        <end position="476"/>
    </location>
</feature>
<organism evidence="3">
    <name type="scientific">Streptomyces sp. R35</name>
    <dbReference type="NCBI Taxonomy" id="3238630"/>
    <lineage>
        <taxon>Bacteria</taxon>
        <taxon>Bacillati</taxon>
        <taxon>Actinomycetota</taxon>
        <taxon>Actinomycetes</taxon>
        <taxon>Kitasatosporales</taxon>
        <taxon>Streptomycetaceae</taxon>
        <taxon>Streptomyces</taxon>
    </lineage>
</organism>
<dbReference type="InterPro" id="IPR015943">
    <property type="entry name" value="WD40/YVTN_repeat-like_dom_sf"/>
</dbReference>
<dbReference type="PANTHER" id="PTHR34512:SF30">
    <property type="entry name" value="OUTER MEMBRANE PROTEIN ASSEMBLY FACTOR BAMB"/>
    <property type="match status" value="1"/>
</dbReference>
<dbReference type="Gene3D" id="2.130.10.10">
    <property type="entry name" value="YVTN repeat-like/Quinoprotein amine dehydrogenase"/>
    <property type="match status" value="1"/>
</dbReference>
<keyword evidence="1" id="KW-0812">Transmembrane</keyword>
<evidence type="ECO:0000259" key="2">
    <source>
        <dbReference type="Pfam" id="PF13360"/>
    </source>
</evidence>
<reference evidence="3" key="1">
    <citation type="submission" date="2024-07" db="EMBL/GenBank/DDBJ databases">
        <authorList>
            <person name="Yu S.T."/>
        </authorList>
    </citation>
    <scope>NUCLEOTIDE SEQUENCE</scope>
    <source>
        <strain evidence="3">R35</strain>
    </source>
</reference>
<proteinExistence type="predicted"/>
<dbReference type="Pfam" id="PF13360">
    <property type="entry name" value="PQQ_2"/>
    <property type="match status" value="2"/>
</dbReference>
<keyword evidence="1" id="KW-1133">Transmembrane helix</keyword>
<gene>
    <name evidence="3" type="ORF">AB5J50_47850</name>
</gene>
<dbReference type="InterPro" id="IPR011047">
    <property type="entry name" value="Quinoprotein_ADH-like_sf"/>
</dbReference>